<protein>
    <submittedName>
        <fullName evidence="2">Uncharacterized protein</fullName>
    </submittedName>
</protein>
<accession>A0A1G1YJS3</accession>
<comment type="caution">
    <text evidence="2">The sequence shown here is derived from an EMBL/GenBank/DDBJ whole genome shotgun (WGS) entry which is preliminary data.</text>
</comment>
<dbReference type="AlphaFoldDB" id="A0A1G1YJS3"/>
<keyword evidence="1" id="KW-0812">Transmembrane</keyword>
<organism evidence="2 3">
    <name type="scientific">Candidatus Buchananbacteria bacterium RIFCSPLOWO2_01_FULL_39_33</name>
    <dbReference type="NCBI Taxonomy" id="1797543"/>
    <lineage>
        <taxon>Bacteria</taxon>
        <taxon>Candidatus Buchananiibacteriota</taxon>
    </lineage>
</organism>
<name>A0A1G1YJS3_9BACT</name>
<gene>
    <name evidence="2" type="ORF">A3A02_00970</name>
</gene>
<keyword evidence="1" id="KW-1133">Transmembrane helix</keyword>
<dbReference type="Proteomes" id="UP000177376">
    <property type="component" value="Unassembled WGS sequence"/>
</dbReference>
<reference evidence="2 3" key="1">
    <citation type="journal article" date="2016" name="Nat. Commun.">
        <title>Thousands of microbial genomes shed light on interconnected biogeochemical processes in an aquifer system.</title>
        <authorList>
            <person name="Anantharaman K."/>
            <person name="Brown C.T."/>
            <person name="Hug L.A."/>
            <person name="Sharon I."/>
            <person name="Castelle C.J."/>
            <person name="Probst A.J."/>
            <person name="Thomas B.C."/>
            <person name="Singh A."/>
            <person name="Wilkins M.J."/>
            <person name="Karaoz U."/>
            <person name="Brodie E.L."/>
            <person name="Williams K.H."/>
            <person name="Hubbard S.S."/>
            <person name="Banfield J.F."/>
        </authorList>
    </citation>
    <scope>NUCLEOTIDE SEQUENCE [LARGE SCALE GENOMIC DNA]</scope>
</reference>
<dbReference type="EMBL" id="MHIM01000015">
    <property type="protein sequence ID" value="OGY52583.1"/>
    <property type="molecule type" value="Genomic_DNA"/>
</dbReference>
<proteinExistence type="predicted"/>
<evidence type="ECO:0000313" key="2">
    <source>
        <dbReference type="EMBL" id="OGY52583.1"/>
    </source>
</evidence>
<sequence length="82" mass="8835">MAMFFLGLFGLVVGFLMVWKPTKFLEMIGEPGWSEKIFGSGRGQTAYQAIGIIVIIVSIIAMTGLIQGIILSILGPLFSGLK</sequence>
<evidence type="ECO:0000313" key="3">
    <source>
        <dbReference type="Proteomes" id="UP000177376"/>
    </source>
</evidence>
<evidence type="ECO:0000256" key="1">
    <source>
        <dbReference type="SAM" id="Phobius"/>
    </source>
</evidence>
<keyword evidence="1" id="KW-0472">Membrane</keyword>
<feature type="transmembrane region" description="Helical" evidence="1">
    <location>
        <begin position="48"/>
        <end position="74"/>
    </location>
</feature>